<evidence type="ECO:0000256" key="2">
    <source>
        <dbReference type="ARBA" id="ARBA00022692"/>
    </source>
</evidence>
<proteinExistence type="predicted"/>
<feature type="transmembrane region" description="Helical" evidence="6">
    <location>
        <begin position="252"/>
        <end position="270"/>
    </location>
</feature>
<protein>
    <submittedName>
        <fullName evidence="7">Rta1 domain-containing protein</fullName>
    </submittedName>
</protein>
<reference evidence="7 8" key="1">
    <citation type="submission" date="2024-06" db="EMBL/GenBank/DDBJ databases">
        <title>Complete genome of Phlyctema vagabunda strain 19-DSS-EL-015.</title>
        <authorList>
            <person name="Fiorenzani C."/>
        </authorList>
    </citation>
    <scope>NUCLEOTIDE SEQUENCE [LARGE SCALE GENOMIC DNA]</scope>
    <source>
        <strain evidence="7 8">19-DSS-EL-015</strain>
    </source>
</reference>
<evidence type="ECO:0000256" key="5">
    <source>
        <dbReference type="SAM" id="MobiDB-lite"/>
    </source>
</evidence>
<feature type="transmembrane region" description="Helical" evidence="6">
    <location>
        <begin position="62"/>
        <end position="80"/>
    </location>
</feature>
<accession>A0ABR4PSV6</accession>
<feature type="transmembrane region" description="Helical" evidence="6">
    <location>
        <begin position="100"/>
        <end position="122"/>
    </location>
</feature>
<evidence type="ECO:0000256" key="4">
    <source>
        <dbReference type="ARBA" id="ARBA00023136"/>
    </source>
</evidence>
<keyword evidence="3 6" id="KW-1133">Transmembrane helix</keyword>
<comment type="caution">
    <text evidence="7">The sequence shown here is derived from an EMBL/GenBank/DDBJ whole genome shotgun (WGS) entry which is preliminary data.</text>
</comment>
<dbReference type="InterPro" id="IPR007568">
    <property type="entry name" value="RTA1"/>
</dbReference>
<feature type="transmembrane region" description="Helical" evidence="6">
    <location>
        <begin position="134"/>
        <end position="154"/>
    </location>
</feature>
<dbReference type="PANTHER" id="PTHR31465:SF11">
    <property type="entry name" value="DOMAIN PROTEIN, PUTATIVE (AFU_ORTHOLOGUE AFUA_3G10770)-RELATED"/>
    <property type="match status" value="1"/>
</dbReference>
<evidence type="ECO:0000256" key="6">
    <source>
        <dbReference type="SAM" id="Phobius"/>
    </source>
</evidence>
<organism evidence="7 8">
    <name type="scientific">Phlyctema vagabunda</name>
    <dbReference type="NCBI Taxonomy" id="108571"/>
    <lineage>
        <taxon>Eukaryota</taxon>
        <taxon>Fungi</taxon>
        <taxon>Dikarya</taxon>
        <taxon>Ascomycota</taxon>
        <taxon>Pezizomycotina</taxon>
        <taxon>Leotiomycetes</taxon>
        <taxon>Helotiales</taxon>
        <taxon>Dermateaceae</taxon>
        <taxon>Phlyctema</taxon>
    </lineage>
</organism>
<evidence type="ECO:0000256" key="1">
    <source>
        <dbReference type="ARBA" id="ARBA00004141"/>
    </source>
</evidence>
<feature type="transmembrane region" description="Helical" evidence="6">
    <location>
        <begin position="29"/>
        <end position="50"/>
    </location>
</feature>
<keyword evidence="4 6" id="KW-0472">Membrane</keyword>
<dbReference type="PANTHER" id="PTHR31465">
    <property type="entry name" value="PROTEIN RTA1-RELATED"/>
    <property type="match status" value="1"/>
</dbReference>
<feature type="transmembrane region" description="Helical" evidence="6">
    <location>
        <begin position="215"/>
        <end position="232"/>
    </location>
</feature>
<dbReference type="EMBL" id="JBFCZG010000002">
    <property type="protein sequence ID" value="KAL3426468.1"/>
    <property type="molecule type" value="Genomic_DNA"/>
</dbReference>
<comment type="subcellular location">
    <subcellularLocation>
        <location evidence="1">Membrane</location>
        <topology evidence="1">Multi-pass membrane protein</topology>
    </subcellularLocation>
</comment>
<sequence>MSSSLFTPEQLFSFRYGCTHYIPGVPSSYGYIPTLGIGVTFDVLFGLSLLIHLRYGIKYREITSALLATGALGEALGWAARTWSSKCPYSRDAFLMQTTSLIIAPTFFTAAAYVILGRLIILTGAQSSYFRPRTYVITFVICDLISLIVQAVGGSIASRESNKMNGNTKPGTNIMVAGIVFQMASMSAFVGVLIDYMIRCNRTLGNNLSTTQFRVIMAMIFSVIAVYIRSVYRTVELLQGWEGYLITHERFFIGFDAALMCFAVGIYHTPSVNFQVLQARSLDISPPSTGNRQDGVEQTETKGLQGS</sequence>
<dbReference type="Pfam" id="PF04479">
    <property type="entry name" value="RTA1"/>
    <property type="match status" value="1"/>
</dbReference>
<dbReference type="Proteomes" id="UP001629113">
    <property type="component" value="Unassembled WGS sequence"/>
</dbReference>
<gene>
    <name evidence="7" type="ORF">PVAG01_03259</name>
</gene>
<name>A0ABR4PSV6_9HELO</name>
<keyword evidence="8" id="KW-1185">Reference proteome</keyword>
<evidence type="ECO:0000313" key="7">
    <source>
        <dbReference type="EMBL" id="KAL3426468.1"/>
    </source>
</evidence>
<feature type="region of interest" description="Disordered" evidence="5">
    <location>
        <begin position="285"/>
        <end position="307"/>
    </location>
</feature>
<evidence type="ECO:0000256" key="3">
    <source>
        <dbReference type="ARBA" id="ARBA00022989"/>
    </source>
</evidence>
<keyword evidence="2 6" id="KW-0812">Transmembrane</keyword>
<feature type="compositionally biased region" description="Polar residues" evidence="5">
    <location>
        <begin position="286"/>
        <end position="307"/>
    </location>
</feature>
<feature type="transmembrane region" description="Helical" evidence="6">
    <location>
        <begin position="174"/>
        <end position="194"/>
    </location>
</feature>
<evidence type="ECO:0000313" key="8">
    <source>
        <dbReference type="Proteomes" id="UP001629113"/>
    </source>
</evidence>